<dbReference type="EMBL" id="CP045859">
    <property type="protein sequence ID" value="QGH47276.1"/>
    <property type="molecule type" value="Genomic_DNA"/>
</dbReference>
<accession>A0AAP9KA99</accession>
<evidence type="ECO:0000313" key="3">
    <source>
        <dbReference type="EMBL" id="QGH47276.1"/>
    </source>
</evidence>
<feature type="signal peptide" evidence="1">
    <location>
        <begin position="1"/>
        <end position="20"/>
    </location>
</feature>
<protein>
    <recommendedName>
        <fullName evidence="6">Lipoprotein</fullName>
    </recommendedName>
</protein>
<reference evidence="3" key="3">
    <citation type="submission" date="2019-11" db="EMBL/GenBank/DDBJ databases">
        <title>Complete genome sequence of Vibrio owensii SH-14 isolated from shrimp with acute hepatopancreatic necrosis diease.</title>
        <authorList>
            <person name="Liang X."/>
            <person name="Wang Y."/>
        </authorList>
    </citation>
    <scope>NUCLEOTIDE SEQUENCE</scope>
    <source>
        <strain evidence="3">SH14</strain>
    </source>
</reference>
<organism evidence="3 5">
    <name type="scientific">Vibrio owensii</name>
    <dbReference type="NCBI Taxonomy" id="696485"/>
    <lineage>
        <taxon>Bacteria</taxon>
        <taxon>Pseudomonadati</taxon>
        <taxon>Pseudomonadota</taxon>
        <taxon>Gammaproteobacteria</taxon>
        <taxon>Vibrionales</taxon>
        <taxon>Vibrionaceae</taxon>
        <taxon>Vibrio</taxon>
    </lineage>
</organism>
<reference evidence="2 4" key="2">
    <citation type="submission" date="2018-10" db="EMBL/GenBank/DDBJ databases">
        <title>Whole Genome of Vibrio owensii strain 170502, isolated from Acute Hepatopancreatic Necrosis Disease (AHPND) shrimp.</title>
        <authorList>
            <person name="Yan M."/>
            <person name="Wang X."/>
            <person name="Wang Y."/>
        </authorList>
    </citation>
    <scope>NUCLEOTIDE SEQUENCE [LARGE SCALE GENOMIC DNA]</scope>
    <source>
        <strain evidence="2 4">1700302</strain>
    </source>
</reference>
<dbReference type="RefSeq" id="WP_054824834.1">
    <property type="nucleotide sequence ID" value="NZ_CP033138.1"/>
</dbReference>
<proteinExistence type="predicted"/>
<reference evidence="3 5" key="1">
    <citation type="journal article" date="2015" name="Genome Announc.">
        <title>Draft Genome Sequence of Vibrio owensii Strain SH-14, Which Causes Shrimp Acute Hepatopancreatic Necrosis Disease.</title>
        <authorList>
            <person name="Liu L."/>
            <person name="Xiao J."/>
            <person name="Xia X."/>
            <person name="Pan Y."/>
            <person name="Yan S."/>
            <person name="Wang Y."/>
        </authorList>
    </citation>
    <scope>NUCLEOTIDE SEQUENCE [LARGE SCALE GENOMIC DNA]</scope>
    <source>
        <strain evidence="3 5">SH14</strain>
    </source>
</reference>
<dbReference type="Proteomes" id="UP000272136">
    <property type="component" value="Chromosome 2"/>
</dbReference>
<dbReference type="Proteomes" id="UP000390336">
    <property type="component" value="Chromosome 1"/>
</dbReference>
<feature type="chain" id="PRO_5042868952" description="Lipoprotein" evidence="1">
    <location>
        <begin position="21"/>
        <end position="69"/>
    </location>
</feature>
<evidence type="ECO:0000313" key="5">
    <source>
        <dbReference type="Proteomes" id="UP000390336"/>
    </source>
</evidence>
<keyword evidence="1" id="KW-0732">Signal</keyword>
<dbReference type="AlphaFoldDB" id="A0AAP9KA99"/>
<sequence length="69" mass="7378">MNKLAVIAVLLLAMVMPLTACTSIITYIKSDNRHDNISCDGDDGSQGVLDVNGDCKILKPGKQNKDEAT</sequence>
<evidence type="ECO:0000256" key="1">
    <source>
        <dbReference type="SAM" id="SignalP"/>
    </source>
</evidence>
<evidence type="ECO:0008006" key="6">
    <source>
        <dbReference type="Google" id="ProtNLM"/>
    </source>
</evidence>
<evidence type="ECO:0000313" key="2">
    <source>
        <dbReference type="EMBL" id="AYO18080.1"/>
    </source>
</evidence>
<gene>
    <name evidence="3" type="ORF">APZ19_09335</name>
    <name evidence="2" type="ORF">D0812_27460</name>
</gene>
<dbReference type="EMBL" id="CP033138">
    <property type="protein sequence ID" value="AYO18080.1"/>
    <property type="molecule type" value="Genomic_DNA"/>
</dbReference>
<evidence type="ECO:0000313" key="4">
    <source>
        <dbReference type="Proteomes" id="UP000272136"/>
    </source>
</evidence>
<name>A0AAP9KA99_9VIBR</name>
<keyword evidence="4" id="KW-1185">Reference proteome</keyword>